<dbReference type="EMBL" id="LIZY01000052">
    <property type="protein sequence ID" value="KPJ63961.1"/>
    <property type="molecule type" value="Genomic_DNA"/>
</dbReference>
<evidence type="ECO:0000256" key="6">
    <source>
        <dbReference type="ARBA" id="ARBA00022490"/>
    </source>
</evidence>
<evidence type="ECO:0000256" key="14">
    <source>
        <dbReference type="ARBA" id="ARBA00049057"/>
    </source>
</evidence>
<dbReference type="GO" id="GO:0005524">
    <property type="term" value="F:ATP binding"/>
    <property type="evidence" value="ECO:0007669"/>
    <property type="project" value="UniProtKB-KW"/>
</dbReference>
<dbReference type="GO" id="GO:0046084">
    <property type="term" value="P:adenine biosynthetic process"/>
    <property type="evidence" value="ECO:0007669"/>
    <property type="project" value="TreeGrafter"/>
</dbReference>
<dbReference type="NCBIfam" id="TIGR00878">
    <property type="entry name" value="purM"/>
    <property type="match status" value="1"/>
</dbReference>
<evidence type="ECO:0000256" key="5">
    <source>
        <dbReference type="ARBA" id="ARBA00020367"/>
    </source>
</evidence>
<evidence type="ECO:0000256" key="7">
    <source>
        <dbReference type="ARBA" id="ARBA00022598"/>
    </source>
</evidence>
<evidence type="ECO:0000313" key="18">
    <source>
        <dbReference type="EMBL" id="KPJ63961.1"/>
    </source>
</evidence>
<dbReference type="GO" id="GO:0005829">
    <property type="term" value="C:cytosol"/>
    <property type="evidence" value="ECO:0007669"/>
    <property type="project" value="TreeGrafter"/>
</dbReference>
<reference evidence="18 19" key="1">
    <citation type="journal article" date="2015" name="Microbiome">
        <title>Genomic resolution of linkages in carbon, nitrogen, and sulfur cycling among widespread estuary sediment bacteria.</title>
        <authorList>
            <person name="Baker B.J."/>
            <person name="Lazar C.S."/>
            <person name="Teske A.P."/>
            <person name="Dick G.J."/>
        </authorList>
    </citation>
    <scope>NUCLEOTIDE SEQUENCE [LARGE SCALE GENOMIC DNA]</scope>
    <source>
        <strain evidence="18">DG_56</strain>
    </source>
</reference>
<dbReference type="Pfam" id="PF02769">
    <property type="entry name" value="AIRS_C"/>
    <property type="match status" value="1"/>
</dbReference>
<name>A0A0S7XPH6_9BACT</name>
<dbReference type="HAMAP" id="MF_00741">
    <property type="entry name" value="AIRS"/>
    <property type="match status" value="1"/>
</dbReference>
<comment type="similarity">
    <text evidence="3 15">Belongs to the AIR synthase family.</text>
</comment>
<dbReference type="PANTHER" id="PTHR10520">
    <property type="entry name" value="TRIFUNCTIONAL PURINE BIOSYNTHETIC PROTEIN ADENOSINE-3-RELATED"/>
    <property type="match status" value="1"/>
</dbReference>
<dbReference type="AlphaFoldDB" id="A0A0S7XPH6"/>
<evidence type="ECO:0000256" key="13">
    <source>
        <dbReference type="ARBA" id="ARBA00033093"/>
    </source>
</evidence>
<dbReference type="InterPro" id="IPR016188">
    <property type="entry name" value="PurM-like_N"/>
</dbReference>
<dbReference type="PANTHER" id="PTHR10520:SF12">
    <property type="entry name" value="TRIFUNCTIONAL PURINE BIOSYNTHETIC PROTEIN ADENOSINE-3"/>
    <property type="match status" value="1"/>
</dbReference>
<comment type="caution">
    <text evidence="18">The sequence shown here is derived from an EMBL/GenBank/DDBJ whole genome shotgun (WGS) entry which is preliminary data.</text>
</comment>
<keyword evidence="7 15" id="KW-0436">Ligase</keyword>
<keyword evidence="8 15" id="KW-0547">Nucleotide-binding</keyword>
<dbReference type="PATRIC" id="fig|1704032.3.peg.341"/>
<gene>
    <name evidence="15" type="primary">purM</name>
    <name evidence="18" type="ORF">AMK68_02735</name>
</gene>
<dbReference type="EC" id="6.3.3.1" evidence="4 15"/>
<evidence type="ECO:0000259" key="16">
    <source>
        <dbReference type="Pfam" id="PF00586"/>
    </source>
</evidence>
<comment type="subcellular location">
    <subcellularLocation>
        <location evidence="1 15">Cytoplasm</location>
    </subcellularLocation>
</comment>
<keyword evidence="6 15" id="KW-0963">Cytoplasm</keyword>
<evidence type="ECO:0000256" key="3">
    <source>
        <dbReference type="ARBA" id="ARBA00010280"/>
    </source>
</evidence>
<dbReference type="CDD" id="cd02196">
    <property type="entry name" value="PurM"/>
    <property type="match status" value="1"/>
</dbReference>
<dbReference type="Gene3D" id="3.90.650.10">
    <property type="entry name" value="PurM-like C-terminal domain"/>
    <property type="match status" value="1"/>
</dbReference>
<evidence type="ECO:0000256" key="10">
    <source>
        <dbReference type="ARBA" id="ARBA00022840"/>
    </source>
</evidence>
<protein>
    <recommendedName>
        <fullName evidence="5 15">Phosphoribosylformylglycinamidine cyclo-ligase</fullName>
        <ecNumber evidence="4 15">6.3.3.1</ecNumber>
    </recommendedName>
    <alternativeName>
        <fullName evidence="12 15">AIR synthase</fullName>
    </alternativeName>
    <alternativeName>
        <fullName evidence="13 15">AIRS</fullName>
    </alternativeName>
    <alternativeName>
        <fullName evidence="11 15">Phosphoribosyl-aminoimidazole synthetase</fullName>
    </alternativeName>
</protein>
<dbReference type="InterPro" id="IPR036921">
    <property type="entry name" value="PurM-like_N_sf"/>
</dbReference>
<keyword evidence="10 15" id="KW-0067">ATP-binding</keyword>
<evidence type="ECO:0000256" key="15">
    <source>
        <dbReference type="HAMAP-Rule" id="MF_00741"/>
    </source>
</evidence>
<feature type="domain" description="PurM-like N-terminal" evidence="16">
    <location>
        <begin position="60"/>
        <end position="164"/>
    </location>
</feature>
<dbReference type="SUPFAM" id="SSF56042">
    <property type="entry name" value="PurM C-terminal domain-like"/>
    <property type="match status" value="1"/>
</dbReference>
<accession>A0A0S7XPH6</accession>
<feature type="domain" description="PurM-like C-terminal" evidence="17">
    <location>
        <begin position="176"/>
        <end position="341"/>
    </location>
</feature>
<proteinExistence type="inferred from homology"/>
<dbReference type="InterPro" id="IPR036676">
    <property type="entry name" value="PurM-like_C_sf"/>
</dbReference>
<dbReference type="Gene3D" id="3.30.1330.10">
    <property type="entry name" value="PurM-like, N-terminal domain"/>
    <property type="match status" value="1"/>
</dbReference>
<dbReference type="GO" id="GO:0004641">
    <property type="term" value="F:phosphoribosylformylglycinamidine cyclo-ligase activity"/>
    <property type="evidence" value="ECO:0007669"/>
    <property type="project" value="UniProtKB-UniRule"/>
</dbReference>
<evidence type="ECO:0000256" key="9">
    <source>
        <dbReference type="ARBA" id="ARBA00022755"/>
    </source>
</evidence>
<evidence type="ECO:0000256" key="4">
    <source>
        <dbReference type="ARBA" id="ARBA00013047"/>
    </source>
</evidence>
<comment type="catalytic activity">
    <reaction evidence="14 15">
        <text>2-formamido-N(1)-(5-O-phospho-beta-D-ribosyl)acetamidine + ATP = 5-amino-1-(5-phospho-beta-D-ribosyl)imidazole + ADP + phosphate + H(+)</text>
        <dbReference type="Rhea" id="RHEA:23032"/>
        <dbReference type="ChEBI" id="CHEBI:15378"/>
        <dbReference type="ChEBI" id="CHEBI:30616"/>
        <dbReference type="ChEBI" id="CHEBI:43474"/>
        <dbReference type="ChEBI" id="CHEBI:137981"/>
        <dbReference type="ChEBI" id="CHEBI:147287"/>
        <dbReference type="ChEBI" id="CHEBI:456216"/>
        <dbReference type="EC" id="6.3.3.1"/>
    </reaction>
</comment>
<organism evidence="18 19">
    <name type="scientific">candidate division KD3-62 bacterium DG_56</name>
    <dbReference type="NCBI Taxonomy" id="1704032"/>
    <lineage>
        <taxon>Bacteria</taxon>
        <taxon>candidate division KD3-62</taxon>
    </lineage>
</organism>
<evidence type="ECO:0000256" key="8">
    <source>
        <dbReference type="ARBA" id="ARBA00022741"/>
    </source>
</evidence>
<dbReference type="InterPro" id="IPR004733">
    <property type="entry name" value="PurM_cligase"/>
</dbReference>
<dbReference type="Pfam" id="PF00586">
    <property type="entry name" value="AIRS"/>
    <property type="match status" value="1"/>
</dbReference>
<dbReference type="InterPro" id="IPR010918">
    <property type="entry name" value="PurM-like_C_dom"/>
</dbReference>
<dbReference type="GO" id="GO:0006189">
    <property type="term" value="P:'de novo' IMP biosynthetic process"/>
    <property type="evidence" value="ECO:0007669"/>
    <property type="project" value="UniProtKB-UniRule"/>
</dbReference>
<evidence type="ECO:0000259" key="17">
    <source>
        <dbReference type="Pfam" id="PF02769"/>
    </source>
</evidence>
<evidence type="ECO:0000256" key="12">
    <source>
        <dbReference type="ARBA" id="ARBA00032931"/>
    </source>
</evidence>
<evidence type="ECO:0000256" key="11">
    <source>
        <dbReference type="ARBA" id="ARBA00031908"/>
    </source>
</evidence>
<dbReference type="SUPFAM" id="SSF55326">
    <property type="entry name" value="PurM N-terminal domain-like"/>
    <property type="match status" value="1"/>
</dbReference>
<comment type="pathway">
    <text evidence="2 15">Purine metabolism; IMP biosynthesis via de novo pathway; 5-amino-1-(5-phospho-D-ribosyl)imidazole from N(2)-formyl-N(1)-(5-phospho-D-ribosyl)glycinamide: step 2/2.</text>
</comment>
<sequence>MPKPKPLTYRDAGVDIDAKAEALARLKPLIRSTFDRYVASDLGAFGSLYSVPEGYQSPVLVSSVDSVGTKVKIATMIGRHDTVGQDIVFHCGNDILVQGARPLFFMDYLAAHKLQGEFILSVAEGLVAGCRRLSCSLIGGETAEMPDIYAPGEYDLVGFILGLVERDETVTGDSIRPGDVLIGLGSDGLHTNGYTLARKVAFEIAGWPPDEYLEELGCTISAELMRIHRPYGPAVLPLLDEFAVHGMAHITGGGIPDNLLRPLPEGCRALVRRGTWPEPPIFGLLQRLGNLPADDMLRTFNMGIGFILVVPAEQADPVRARLEMAGEQVYGIGEIVAGERSVQII</sequence>
<dbReference type="UniPathway" id="UPA00074">
    <property type="reaction ID" value="UER00129"/>
</dbReference>
<dbReference type="Proteomes" id="UP000052020">
    <property type="component" value="Unassembled WGS sequence"/>
</dbReference>
<dbReference type="FunFam" id="3.90.650.10:FF:000011">
    <property type="entry name" value="Phosphoribosylformylglycinamidine cyclo-ligase"/>
    <property type="match status" value="1"/>
</dbReference>
<evidence type="ECO:0000256" key="1">
    <source>
        <dbReference type="ARBA" id="ARBA00004496"/>
    </source>
</evidence>
<dbReference type="GO" id="GO:0004637">
    <property type="term" value="F:phosphoribosylamine-glycine ligase activity"/>
    <property type="evidence" value="ECO:0007669"/>
    <property type="project" value="TreeGrafter"/>
</dbReference>
<keyword evidence="9 15" id="KW-0658">Purine biosynthesis</keyword>
<evidence type="ECO:0000313" key="19">
    <source>
        <dbReference type="Proteomes" id="UP000052020"/>
    </source>
</evidence>
<evidence type="ECO:0000256" key="2">
    <source>
        <dbReference type="ARBA" id="ARBA00004686"/>
    </source>
</evidence>